<evidence type="ECO:0000256" key="4">
    <source>
        <dbReference type="ARBA" id="ARBA00022771"/>
    </source>
</evidence>
<protein>
    <submittedName>
        <fullName evidence="9">KRAB</fullName>
    </submittedName>
</protein>
<dbReference type="Proteomes" id="UP000675881">
    <property type="component" value="Chromosome 5"/>
</dbReference>
<sequence length="540" mass="60743">MPSKKKGDERSSGSGRIACEECGKTLASPWGLDAHIKTVHGQKVFSCEYCEKAFARKDHLVNHVRSIHTGLKRCTQCNLSFNGREGLAEHVAQHHPYLASLPRQPGTFFCPHCSKSFASKYKLKQHSFLVHQKVLVDIKSMEPRSLTPTSSGTPQASPSPAVPHIATTIQIQQAAVPLPKVKLINQVGGEESKKKESCACPVCKTLLETPEKLMKHVAAKHPGDAQNLEILYKCAFCSGTFLQSGFFGSQSIARHVREAHGPKKMVLQQSSLGYHCDVCKDNFSQISAYEDHVLQRHTWSRGGDQSQTKKRSVEEELNAHLGKKHRPNFTSTSADGSNNNVVLLICEFCDQLFTNEEHKEEHLREFHPFKEQGRLHYQCEICESLFDTEGHLDEHIEEDQSEKFRRLFLQSDQLFAHAVNDDDKFKCRECNDVFFDDAVALERHVAAVHPVPDDPENGRVKVFYQCVLSAKTYFKIVMLLNCIVEHFHQNPTNGVVHTSAEEEVKKIFLQVPRTGRSLQQKYSLNSVNMGSMGFPGVARA</sequence>
<dbReference type="EMBL" id="HG994584">
    <property type="protein sequence ID" value="CAF2934643.1"/>
    <property type="molecule type" value="Genomic_DNA"/>
</dbReference>
<keyword evidence="5" id="KW-0862">Zinc</keyword>
<dbReference type="Gene3D" id="3.30.160.60">
    <property type="entry name" value="Classic Zinc Finger"/>
    <property type="match status" value="4"/>
</dbReference>
<keyword evidence="3" id="KW-0677">Repeat</keyword>
<evidence type="ECO:0000313" key="10">
    <source>
        <dbReference type="Proteomes" id="UP000675881"/>
    </source>
</evidence>
<dbReference type="SUPFAM" id="SSF57667">
    <property type="entry name" value="beta-beta-alpha zinc fingers"/>
    <property type="match status" value="1"/>
</dbReference>
<organism evidence="9 10">
    <name type="scientific">Lepeophtheirus salmonis</name>
    <name type="common">Salmon louse</name>
    <name type="synonym">Caligus salmonis</name>
    <dbReference type="NCBI Taxonomy" id="72036"/>
    <lineage>
        <taxon>Eukaryota</taxon>
        <taxon>Metazoa</taxon>
        <taxon>Ecdysozoa</taxon>
        <taxon>Arthropoda</taxon>
        <taxon>Crustacea</taxon>
        <taxon>Multicrustacea</taxon>
        <taxon>Hexanauplia</taxon>
        <taxon>Copepoda</taxon>
        <taxon>Siphonostomatoida</taxon>
        <taxon>Caligidae</taxon>
        <taxon>Lepeophtheirus</taxon>
    </lineage>
</organism>
<feature type="domain" description="C2H2-type" evidence="8">
    <location>
        <begin position="108"/>
        <end position="131"/>
    </location>
</feature>
<keyword evidence="2" id="KW-0479">Metal-binding</keyword>
<dbReference type="GO" id="GO:0005634">
    <property type="term" value="C:nucleus"/>
    <property type="evidence" value="ECO:0007669"/>
    <property type="project" value="UniProtKB-SubCell"/>
</dbReference>
<evidence type="ECO:0000256" key="3">
    <source>
        <dbReference type="ARBA" id="ARBA00022737"/>
    </source>
</evidence>
<accession>A0A7R8CU92</accession>
<evidence type="ECO:0000256" key="1">
    <source>
        <dbReference type="ARBA" id="ARBA00004123"/>
    </source>
</evidence>
<keyword evidence="6" id="KW-0539">Nucleus</keyword>
<dbReference type="InterPro" id="IPR050888">
    <property type="entry name" value="ZnF_C2H2-type_TF"/>
</dbReference>
<dbReference type="Pfam" id="PF00096">
    <property type="entry name" value="zf-C2H2"/>
    <property type="match status" value="1"/>
</dbReference>
<reference evidence="9" key="1">
    <citation type="submission" date="2021-02" db="EMBL/GenBank/DDBJ databases">
        <authorList>
            <person name="Bekaert M."/>
        </authorList>
    </citation>
    <scope>NUCLEOTIDE SEQUENCE</scope>
    <source>
        <strain evidence="9">IoA-00</strain>
    </source>
</reference>
<dbReference type="PANTHER" id="PTHR24406">
    <property type="entry name" value="TRANSCRIPTIONAL REPRESSOR CTCFL-RELATED"/>
    <property type="match status" value="1"/>
</dbReference>
<dbReference type="OrthoDB" id="1405595at2759"/>
<dbReference type="PROSITE" id="PS50157">
    <property type="entry name" value="ZINC_FINGER_C2H2_2"/>
    <property type="match status" value="5"/>
</dbReference>
<feature type="region of interest" description="Disordered" evidence="7">
    <location>
        <begin position="142"/>
        <end position="161"/>
    </location>
</feature>
<dbReference type="SMART" id="SM00355">
    <property type="entry name" value="ZnF_C2H2"/>
    <property type="match status" value="10"/>
</dbReference>
<evidence type="ECO:0000256" key="2">
    <source>
        <dbReference type="ARBA" id="ARBA00022723"/>
    </source>
</evidence>
<evidence type="ECO:0000256" key="7">
    <source>
        <dbReference type="SAM" id="MobiDB-lite"/>
    </source>
</evidence>
<gene>
    <name evidence="9" type="ORF">LSAA_10502</name>
</gene>
<feature type="domain" description="C2H2-type" evidence="8">
    <location>
        <begin position="377"/>
        <end position="404"/>
    </location>
</feature>
<evidence type="ECO:0000256" key="5">
    <source>
        <dbReference type="ARBA" id="ARBA00022833"/>
    </source>
</evidence>
<dbReference type="PROSITE" id="PS00028">
    <property type="entry name" value="ZINC_FINGER_C2H2_1"/>
    <property type="match status" value="5"/>
</dbReference>
<evidence type="ECO:0000313" key="9">
    <source>
        <dbReference type="EMBL" id="CAF2934643.1"/>
    </source>
</evidence>
<evidence type="ECO:0000256" key="6">
    <source>
        <dbReference type="ARBA" id="ARBA00023242"/>
    </source>
</evidence>
<dbReference type="InterPro" id="IPR036236">
    <property type="entry name" value="Znf_C2H2_sf"/>
</dbReference>
<proteinExistence type="predicted"/>
<feature type="region of interest" description="Disordered" evidence="7">
    <location>
        <begin position="299"/>
        <end position="332"/>
    </location>
</feature>
<keyword evidence="10" id="KW-1185">Reference proteome</keyword>
<feature type="domain" description="C2H2-type" evidence="8">
    <location>
        <begin position="45"/>
        <end position="73"/>
    </location>
</feature>
<dbReference type="GO" id="GO:0008270">
    <property type="term" value="F:zinc ion binding"/>
    <property type="evidence" value="ECO:0007669"/>
    <property type="project" value="UniProtKB-KW"/>
</dbReference>
<feature type="domain" description="C2H2-type" evidence="8">
    <location>
        <begin position="274"/>
        <end position="302"/>
    </location>
</feature>
<evidence type="ECO:0000259" key="8">
    <source>
        <dbReference type="PROSITE" id="PS50157"/>
    </source>
</evidence>
<name>A0A7R8CU92_LEPSM</name>
<dbReference type="FunFam" id="3.30.160.60:FF:000065">
    <property type="entry name" value="B-cell CLL/lymphoma 6, member B"/>
    <property type="match status" value="1"/>
</dbReference>
<keyword evidence="4" id="KW-0863">Zinc-finger</keyword>
<comment type="subcellular location">
    <subcellularLocation>
        <location evidence="1">Nucleus</location>
    </subcellularLocation>
</comment>
<feature type="compositionally biased region" description="Polar residues" evidence="7">
    <location>
        <begin position="146"/>
        <end position="158"/>
    </location>
</feature>
<dbReference type="AlphaFoldDB" id="A0A7R8CU92"/>
<feature type="domain" description="C2H2-type" evidence="8">
    <location>
        <begin position="17"/>
        <end position="40"/>
    </location>
</feature>
<dbReference type="InterPro" id="IPR013087">
    <property type="entry name" value="Znf_C2H2_type"/>
</dbReference>